<protein>
    <submittedName>
        <fullName evidence="2">DUF885 family protein</fullName>
    </submittedName>
</protein>
<organism evidence="2 3">
    <name type="scientific">Pseudoduganella aquatica</name>
    <dbReference type="NCBI Taxonomy" id="2660641"/>
    <lineage>
        <taxon>Bacteria</taxon>
        <taxon>Pseudomonadati</taxon>
        <taxon>Pseudomonadota</taxon>
        <taxon>Betaproteobacteria</taxon>
        <taxon>Burkholderiales</taxon>
        <taxon>Oxalobacteraceae</taxon>
        <taxon>Telluria group</taxon>
        <taxon>Pseudoduganella</taxon>
    </lineage>
</organism>
<dbReference type="AlphaFoldDB" id="A0A7X4H8T7"/>
<evidence type="ECO:0000256" key="1">
    <source>
        <dbReference type="SAM" id="SignalP"/>
    </source>
</evidence>
<feature type="signal peptide" evidence="1">
    <location>
        <begin position="1"/>
        <end position="24"/>
    </location>
</feature>
<gene>
    <name evidence="2" type="ORF">GTP77_05540</name>
</gene>
<keyword evidence="1" id="KW-0732">Signal</keyword>
<dbReference type="RefSeq" id="WP_161071187.1">
    <property type="nucleotide sequence ID" value="NZ_WWCU01000004.1"/>
</dbReference>
<dbReference type="InterPro" id="IPR010281">
    <property type="entry name" value="DUF885"/>
</dbReference>
<name>A0A7X4H8T7_9BURK</name>
<dbReference type="PANTHER" id="PTHR33361:SF16">
    <property type="entry name" value="DUF885 DOMAIN-CONTAINING PROTEIN"/>
    <property type="match status" value="1"/>
</dbReference>
<dbReference type="Proteomes" id="UP000450676">
    <property type="component" value="Unassembled WGS sequence"/>
</dbReference>
<evidence type="ECO:0000313" key="3">
    <source>
        <dbReference type="Proteomes" id="UP000450676"/>
    </source>
</evidence>
<accession>A0A7X4H8T7</accession>
<keyword evidence="3" id="KW-1185">Reference proteome</keyword>
<sequence>MKISLSSLLFSAGLLAFAPTLVHAATPATPEKMNQIYAEYWEEYSKANPISATFNGDNRFNDRFGPVTSQEALAERKRLADKYLARTAEYDPAKLGAEDRISYDLLRYKLQQSLDDMRFPSQLIPINQTFSLHLLFAQLGSGKLAQPFATVKDYDNWLARAAAFAPAADAMIADMRAGIARGVVQPKIVTKQILPQLENLGTADLAKSVYMAPVRQFPQDFSEADKARLTAAYAKLVGEQIAPAYQRLLAFMRDSYLPASRETVGLGALPEGKAWYDSKVRNSTTTSLTADEIHTIGLNEVTRIRALFEQAKERVGFKGTLKEFFVHLNTAPEQRFSTREQIQAAYEGLRPRVEAKTPQFFGKIPKTPFEVRPVESFREVSAAPAQYFAGLPDGSRPGIFYYNAYKPETRTRFTTVAFFLHEAIPGHHFEISLAKEQTGFPAFRRNEGTGAFSEGWGLYSEMLGQEMGLYDDPWQWCGRLSAEIWRAVRLVVDTGIHSKGWTREQAIAYFVDNVPQNEVVAVQEVERYIAAPGQALSYKIGELKLRELRARAEKQLGARFDLRAFHDEVLSHGSVPLSVLEAAVDRWLARQKASAGS</sequence>
<evidence type="ECO:0000313" key="2">
    <source>
        <dbReference type="EMBL" id="MYN06795.1"/>
    </source>
</evidence>
<reference evidence="2 3" key="1">
    <citation type="submission" date="2019-12" db="EMBL/GenBank/DDBJ databases">
        <title>Novel species isolated from a subtropical stream in China.</title>
        <authorList>
            <person name="Lu H."/>
        </authorList>
    </citation>
    <scope>NUCLEOTIDE SEQUENCE [LARGE SCALE GENOMIC DNA]</scope>
    <source>
        <strain evidence="2 3">FT127W</strain>
    </source>
</reference>
<dbReference type="Pfam" id="PF05960">
    <property type="entry name" value="DUF885"/>
    <property type="match status" value="1"/>
</dbReference>
<proteinExistence type="predicted"/>
<dbReference type="PANTHER" id="PTHR33361">
    <property type="entry name" value="GLR0591 PROTEIN"/>
    <property type="match status" value="1"/>
</dbReference>
<dbReference type="EMBL" id="WWCU01000004">
    <property type="protein sequence ID" value="MYN06795.1"/>
    <property type="molecule type" value="Genomic_DNA"/>
</dbReference>
<feature type="chain" id="PRO_5031146763" evidence="1">
    <location>
        <begin position="25"/>
        <end position="597"/>
    </location>
</feature>
<comment type="caution">
    <text evidence="2">The sequence shown here is derived from an EMBL/GenBank/DDBJ whole genome shotgun (WGS) entry which is preliminary data.</text>
</comment>